<feature type="region of interest" description="Disordered" evidence="1">
    <location>
        <begin position="168"/>
        <end position="189"/>
    </location>
</feature>
<gene>
    <name evidence="2" type="ORF">FMA36_13970</name>
</gene>
<accession>A0A857FQ68</accession>
<dbReference type="InterPro" id="IPR056912">
    <property type="entry name" value="Phage_JBD30_tail_term-like"/>
</dbReference>
<dbReference type="OrthoDB" id="7282508at2"/>
<dbReference type="AlphaFoldDB" id="A0A857FQ68"/>
<dbReference type="Proteomes" id="UP000464674">
    <property type="component" value="Chromosome"/>
</dbReference>
<dbReference type="RefSeq" id="WP_159262931.1">
    <property type="nucleotide sequence ID" value="NZ_CP041348.1"/>
</dbReference>
<evidence type="ECO:0000313" key="3">
    <source>
        <dbReference type="Proteomes" id="UP000464674"/>
    </source>
</evidence>
<dbReference type="EMBL" id="CP041348">
    <property type="protein sequence ID" value="QHC36458.1"/>
    <property type="molecule type" value="Genomic_DNA"/>
</dbReference>
<proteinExistence type="predicted"/>
<evidence type="ECO:0000256" key="1">
    <source>
        <dbReference type="SAM" id="MobiDB-lite"/>
    </source>
</evidence>
<sequence length="189" mass="20483">MNIDAVIMQIRACSTFLARDANGETCVAGAAELAQVVDKAWLKRPAAYVIPLDDAAGDNISLNGLDQDVTETIGIVVDMPNRTDQRGQHASSLVDLARADLFRCILNWRPDWATGASKGFSYAGGHLVHMDRERLHWQFDFSLKILITDEDGWQPPADPIIGIEATLTDPESGDDTPFGFTLGSPGGNT</sequence>
<reference evidence="2 3" key="1">
    <citation type="journal article" date="2020" name="Carbohydr. Polym.">
        <title>Characterization and optimization of production of bacterial cellulose from strain CGMCC 17276 based on whole-genome analysis.</title>
        <authorList>
            <person name="Lu T."/>
            <person name="Gao H."/>
            <person name="Liao B."/>
            <person name="Wu J."/>
            <person name="Zhang W."/>
            <person name="Huang J."/>
            <person name="Liu M."/>
            <person name="Huang J."/>
            <person name="Chang Z."/>
            <person name="Jin M."/>
            <person name="Yi Z."/>
            <person name="Jiang D."/>
        </authorList>
    </citation>
    <scope>NUCLEOTIDE SEQUENCE [LARGE SCALE GENOMIC DNA]</scope>
    <source>
        <strain evidence="2 3">CGMCC 17276</strain>
    </source>
</reference>
<dbReference type="Pfam" id="PF23840">
    <property type="entry name" value="Phage_tail_terminator"/>
    <property type="match status" value="1"/>
</dbReference>
<name>A0A857FQ68_KOMXY</name>
<organism evidence="2 3">
    <name type="scientific">Komagataeibacter xylinus</name>
    <name type="common">Gluconacetobacter xylinus</name>
    <dbReference type="NCBI Taxonomy" id="28448"/>
    <lineage>
        <taxon>Bacteria</taxon>
        <taxon>Pseudomonadati</taxon>
        <taxon>Pseudomonadota</taxon>
        <taxon>Alphaproteobacteria</taxon>
        <taxon>Acetobacterales</taxon>
        <taxon>Acetobacteraceae</taxon>
        <taxon>Komagataeibacter</taxon>
    </lineage>
</organism>
<evidence type="ECO:0000313" key="2">
    <source>
        <dbReference type="EMBL" id="QHC36458.1"/>
    </source>
</evidence>
<protein>
    <submittedName>
        <fullName evidence="2">Uncharacterized protein</fullName>
    </submittedName>
</protein>